<reference evidence="2" key="1">
    <citation type="submission" date="2021-02" db="EMBL/GenBank/DDBJ databases">
        <authorList>
            <person name="Dougan E. K."/>
            <person name="Rhodes N."/>
            <person name="Thang M."/>
            <person name="Chan C."/>
        </authorList>
    </citation>
    <scope>NUCLEOTIDE SEQUENCE</scope>
</reference>
<dbReference type="EMBL" id="CAJNNV010025265">
    <property type="protein sequence ID" value="CAE8613515.1"/>
    <property type="molecule type" value="Genomic_DNA"/>
</dbReference>
<dbReference type="OMA" id="CGQGLFY"/>
<accession>A0A813FM20</accession>
<dbReference type="Proteomes" id="UP000654075">
    <property type="component" value="Unassembled WGS sequence"/>
</dbReference>
<evidence type="ECO:0000313" key="3">
    <source>
        <dbReference type="Proteomes" id="UP000654075"/>
    </source>
</evidence>
<evidence type="ECO:0000256" key="1">
    <source>
        <dbReference type="SAM" id="MobiDB-lite"/>
    </source>
</evidence>
<dbReference type="InterPro" id="IPR029044">
    <property type="entry name" value="Nucleotide-diphossugar_trans"/>
</dbReference>
<sequence>MTSPPLWVPSGLQYLPSGVIVPPDEDMELALVWCSLHPGCFGVQYLIGVEGEAYCWRWCARPQFCLQPIAVFGGDEAGGSNNDSNNNSNNSNNSNNNRNSNNNNSPFSLSSEQLVDAQEFELFVKVKKPHPAVLEHYSQRPGYSKVPARCSFAGQAVPCSDPRVFGVCKKHHFAPGRRAFVFTHDLQQEPEFLGNLPESTLAYLQISWAEENFVDVVLMVPRADLARYPLSDETRFLLQALGVRLIEVDWVLPEFGPDVPKWAREAWCVSRDFFKLHALGLDYDAVVFYDNDVFVSPGDGSSLDVLFACAYQGFFLATALHGGFEPLTNAFFALRPSPALLRAVLRFLKTSEYDEDYGWNGMGFGPWGCLDSLDRWCFRAFHVGAECGQGLFYNLFFMADQVFWRALAQEPGAVRPLGLMLDGCIWLYENSMRVPGVPTVPNPCLDTYEDGRCSEIVAYHKVIEGRGCANLETLGPLGSLLKFQPDDEELDRIAGSTFAG</sequence>
<protein>
    <submittedName>
        <fullName evidence="2">Uncharacterized protein</fullName>
    </submittedName>
</protein>
<feature type="compositionally biased region" description="Low complexity" evidence="1">
    <location>
        <begin position="80"/>
        <end position="108"/>
    </location>
</feature>
<name>A0A813FM20_POLGL</name>
<feature type="region of interest" description="Disordered" evidence="1">
    <location>
        <begin position="77"/>
        <end position="108"/>
    </location>
</feature>
<gene>
    <name evidence="2" type="ORF">PGLA1383_LOCUS31285</name>
</gene>
<dbReference type="OrthoDB" id="408034at2759"/>
<dbReference type="Gene3D" id="3.90.550.10">
    <property type="entry name" value="Spore Coat Polysaccharide Biosynthesis Protein SpsA, Chain A"/>
    <property type="match status" value="1"/>
</dbReference>
<organism evidence="2 3">
    <name type="scientific">Polarella glacialis</name>
    <name type="common">Dinoflagellate</name>
    <dbReference type="NCBI Taxonomy" id="89957"/>
    <lineage>
        <taxon>Eukaryota</taxon>
        <taxon>Sar</taxon>
        <taxon>Alveolata</taxon>
        <taxon>Dinophyceae</taxon>
        <taxon>Suessiales</taxon>
        <taxon>Suessiaceae</taxon>
        <taxon>Polarella</taxon>
    </lineage>
</organism>
<keyword evidence="3" id="KW-1185">Reference proteome</keyword>
<dbReference type="AlphaFoldDB" id="A0A813FM20"/>
<proteinExistence type="predicted"/>
<evidence type="ECO:0000313" key="2">
    <source>
        <dbReference type="EMBL" id="CAE8613515.1"/>
    </source>
</evidence>
<comment type="caution">
    <text evidence="2">The sequence shown here is derived from an EMBL/GenBank/DDBJ whole genome shotgun (WGS) entry which is preliminary data.</text>
</comment>